<gene>
    <name evidence="1" type="ORF">BDDG_13488</name>
</gene>
<organism evidence="1">
    <name type="scientific">Ajellomyces dermatitidis (strain ATCC 18188 / CBS 674.68)</name>
    <name type="common">Blastomyces dermatitidis</name>
    <dbReference type="NCBI Taxonomy" id="653446"/>
    <lineage>
        <taxon>Eukaryota</taxon>
        <taxon>Fungi</taxon>
        <taxon>Dikarya</taxon>
        <taxon>Ascomycota</taxon>
        <taxon>Pezizomycotina</taxon>
        <taxon>Eurotiomycetes</taxon>
        <taxon>Eurotiomycetidae</taxon>
        <taxon>Onygenales</taxon>
        <taxon>Ajellomycetaceae</taxon>
        <taxon>Blastomyces</taxon>
    </lineage>
</organism>
<name>A0A0J9ETG4_AJEDA</name>
<sequence length="152" mass="17402">MADQADRFDVMCVTFANVSDLAKNQAEQITQLTQKLINAATICKLRTQGNATKKKILQDNELNTSQTVKTNFMLLFELSKHSEYYSKRTKYSKKLNTVRFQTVHELCESYHNAVITLSMSYSTVAWMQSSVEVFDSLIKMLKKNAEKEEGVN</sequence>
<dbReference type="AlphaFoldDB" id="A0A0J9ETG4"/>
<reference evidence="1" key="1">
    <citation type="submission" date="2010-03" db="EMBL/GenBank/DDBJ databases">
        <title>Annotation of Blastomyces dermatitidis strain ATCC 18188.</title>
        <authorList>
            <consortium name="The Broad Institute Genome Sequencing Platform"/>
            <consortium name="Broad Institute Genome Sequencing Center for Infectious Disease."/>
            <person name="Cuomo C."/>
            <person name="Klein B."/>
            <person name="Sullivan T."/>
            <person name="Heitman J."/>
            <person name="Young S."/>
            <person name="Zeng Q."/>
            <person name="Gargeya S."/>
            <person name="Alvarado L."/>
            <person name="Berlin A.M."/>
            <person name="Chapman S.B."/>
            <person name="Chen Z."/>
            <person name="Freedman E."/>
            <person name="Gellesch M."/>
            <person name="Goldberg J."/>
            <person name="Griggs A."/>
            <person name="Gujja S."/>
            <person name="Heilman E."/>
            <person name="Heiman D."/>
            <person name="Howarth C."/>
            <person name="Mehta T."/>
            <person name="Neiman D."/>
            <person name="Pearson M."/>
            <person name="Roberts A."/>
            <person name="Saif S."/>
            <person name="Shea T."/>
            <person name="Shenoy N."/>
            <person name="Sisk P."/>
            <person name="Stolte C."/>
            <person name="Sykes S."/>
            <person name="White J."/>
            <person name="Yandava C."/>
            <person name="Haas B."/>
            <person name="Nusbaum C."/>
            <person name="Birren B."/>
        </authorList>
    </citation>
    <scope>NUCLEOTIDE SEQUENCE</scope>
    <source>
        <strain evidence="1">ATCC 18188</strain>
    </source>
</reference>
<evidence type="ECO:0000313" key="1">
    <source>
        <dbReference type="EMBL" id="KMW69332.1"/>
    </source>
</evidence>
<protein>
    <submittedName>
        <fullName evidence="1">Uncharacterized protein</fullName>
    </submittedName>
</protein>
<dbReference type="Proteomes" id="UP000007802">
    <property type="component" value="Unassembled WGS sequence"/>
</dbReference>
<proteinExistence type="predicted"/>
<dbReference type="EMBL" id="GG749798">
    <property type="protein sequence ID" value="KMW69332.1"/>
    <property type="molecule type" value="Genomic_DNA"/>
</dbReference>
<accession>A0A0J9ETG4</accession>